<evidence type="ECO:0000256" key="2">
    <source>
        <dbReference type="ARBA" id="ARBA00022448"/>
    </source>
</evidence>
<keyword evidence="6" id="KW-0406">Ion transport</keyword>
<dbReference type="InterPro" id="IPR012910">
    <property type="entry name" value="Plug_dom"/>
</dbReference>
<keyword evidence="9 10" id="KW-0998">Cell outer membrane</keyword>
<dbReference type="PANTHER" id="PTHR30069:SF53">
    <property type="entry name" value="COLICIN I RECEPTOR-RELATED"/>
    <property type="match status" value="1"/>
</dbReference>
<keyword evidence="7 11" id="KW-0798">TonB box</keyword>
<dbReference type="SUPFAM" id="SSF56935">
    <property type="entry name" value="Porins"/>
    <property type="match status" value="1"/>
</dbReference>
<sequence length="606" mass="67101">MHSFSKTLIGSLFVLSPLSAAMAADQAHQLPVITNTVANIVEQDSQKTLAAVTVINREEIERKQFTSLQELLRTVPGVTYTNSGGLGQPTSISIRGTGSTAVLVLVDGQKLGSATSGQTSFEHLPIDQIERVEVVKGPRSSLYGSEAVGGVIQIFTRKGTQNGVKPFASLKYGSHETYDANVGVNLRQNNTWATLSLAGLKTQGMDVTTLPTETDKDGYENYSASIKAGHQFNDQFSADLNVLYVNGETHYDNASNVNPYNKIEQNVYGVGFSYSPIDLWKTQLKFGRSEDKYETFSADKSTGVFDTTKDSISWLNTLSFNANNTLLVGVDYLNDQVDSTTNYDEKERDNVGYYAQYLGDFGRVNLQAAIRLDDNEQFGDHTTGNAAVGYSFNDSYSTYVSYGTAFRSPTFNDLYYPGWSNPNLVPEESENIEIGFKGSQWLNWSVSAFHNEIDNMISGGTNIAKAKIKGVEAELGQSLDNFTWNLNYTYQEPEYNSGATKGKQIAGRAGQLLNLSADYNMDKWTLGGSVHAEDQRYKDAANTTSFGSFATADVRLTYQATPEFSVQAKLANMFDKKYYTVYDAWSDYYYRQEGRTAWVTLRYAMK</sequence>
<dbReference type="Gene3D" id="2.170.130.10">
    <property type="entry name" value="TonB-dependent receptor, plug domain"/>
    <property type="match status" value="1"/>
</dbReference>
<dbReference type="Pfam" id="PF07715">
    <property type="entry name" value="Plug"/>
    <property type="match status" value="1"/>
</dbReference>
<name>A0A3A8GCG7_9GAMM</name>
<gene>
    <name evidence="15" type="ORF">D7V64_08545</name>
</gene>
<dbReference type="AlphaFoldDB" id="A0A3A8GCG7"/>
<organism evidence="15 16">
    <name type="scientific">Acinetobacter cumulans</name>
    <dbReference type="NCBI Taxonomy" id="2136182"/>
    <lineage>
        <taxon>Bacteria</taxon>
        <taxon>Pseudomonadati</taxon>
        <taxon>Pseudomonadota</taxon>
        <taxon>Gammaproteobacteria</taxon>
        <taxon>Moraxellales</taxon>
        <taxon>Moraxellaceae</taxon>
        <taxon>Acinetobacter</taxon>
    </lineage>
</organism>
<comment type="similarity">
    <text evidence="10 11">Belongs to the TonB-dependent receptor family.</text>
</comment>
<dbReference type="InterPro" id="IPR037066">
    <property type="entry name" value="Plug_dom_sf"/>
</dbReference>
<dbReference type="PANTHER" id="PTHR30069">
    <property type="entry name" value="TONB-DEPENDENT OUTER MEMBRANE RECEPTOR"/>
    <property type="match status" value="1"/>
</dbReference>
<feature type="chain" id="PRO_5017414894" evidence="12">
    <location>
        <begin position="24"/>
        <end position="606"/>
    </location>
</feature>
<dbReference type="Pfam" id="PF00593">
    <property type="entry name" value="TonB_dep_Rec_b-barrel"/>
    <property type="match status" value="1"/>
</dbReference>
<keyword evidence="5 12" id="KW-0732">Signal</keyword>
<keyword evidence="8 10" id="KW-0472">Membrane</keyword>
<dbReference type="RefSeq" id="WP_120367436.1">
    <property type="nucleotide sequence ID" value="NZ_RAXZ01000008.1"/>
</dbReference>
<dbReference type="GO" id="GO:0015889">
    <property type="term" value="P:cobalamin transport"/>
    <property type="evidence" value="ECO:0007669"/>
    <property type="project" value="TreeGrafter"/>
</dbReference>
<feature type="domain" description="TonB-dependent receptor-like beta-barrel" evidence="13">
    <location>
        <begin position="217"/>
        <end position="572"/>
    </location>
</feature>
<dbReference type="InterPro" id="IPR039426">
    <property type="entry name" value="TonB-dep_rcpt-like"/>
</dbReference>
<evidence type="ECO:0000256" key="3">
    <source>
        <dbReference type="ARBA" id="ARBA00022452"/>
    </source>
</evidence>
<comment type="caution">
    <text evidence="15">The sequence shown here is derived from an EMBL/GenBank/DDBJ whole genome shotgun (WGS) entry which is preliminary data.</text>
</comment>
<evidence type="ECO:0000256" key="1">
    <source>
        <dbReference type="ARBA" id="ARBA00004571"/>
    </source>
</evidence>
<feature type="signal peptide" evidence="12">
    <location>
        <begin position="1"/>
        <end position="23"/>
    </location>
</feature>
<comment type="subcellular location">
    <subcellularLocation>
        <location evidence="1 10">Cell outer membrane</location>
        <topology evidence="1 10">Multi-pass membrane protein</topology>
    </subcellularLocation>
</comment>
<evidence type="ECO:0000313" key="16">
    <source>
        <dbReference type="Proteomes" id="UP000281084"/>
    </source>
</evidence>
<evidence type="ECO:0000256" key="10">
    <source>
        <dbReference type="PROSITE-ProRule" id="PRU01360"/>
    </source>
</evidence>
<keyword evidence="3 10" id="KW-1134">Transmembrane beta strand</keyword>
<evidence type="ECO:0000256" key="9">
    <source>
        <dbReference type="ARBA" id="ARBA00023237"/>
    </source>
</evidence>
<evidence type="ECO:0000259" key="13">
    <source>
        <dbReference type="Pfam" id="PF00593"/>
    </source>
</evidence>
<dbReference type="InterPro" id="IPR036942">
    <property type="entry name" value="Beta-barrel_TonB_sf"/>
</dbReference>
<evidence type="ECO:0000256" key="11">
    <source>
        <dbReference type="RuleBase" id="RU003357"/>
    </source>
</evidence>
<dbReference type="Gene3D" id="2.40.170.20">
    <property type="entry name" value="TonB-dependent receptor, beta-barrel domain"/>
    <property type="match status" value="1"/>
</dbReference>
<dbReference type="EMBL" id="RAXZ01000008">
    <property type="protein sequence ID" value="RKG53030.1"/>
    <property type="molecule type" value="Genomic_DNA"/>
</dbReference>
<proteinExistence type="inferred from homology"/>
<evidence type="ECO:0000259" key="14">
    <source>
        <dbReference type="Pfam" id="PF07715"/>
    </source>
</evidence>
<evidence type="ECO:0000256" key="12">
    <source>
        <dbReference type="SAM" id="SignalP"/>
    </source>
</evidence>
<dbReference type="GO" id="GO:0006811">
    <property type="term" value="P:monoatomic ion transport"/>
    <property type="evidence" value="ECO:0007669"/>
    <property type="project" value="UniProtKB-KW"/>
</dbReference>
<keyword evidence="4 10" id="KW-0812">Transmembrane</keyword>
<keyword evidence="15" id="KW-0675">Receptor</keyword>
<evidence type="ECO:0000256" key="8">
    <source>
        <dbReference type="ARBA" id="ARBA00023136"/>
    </source>
</evidence>
<dbReference type="GO" id="GO:0009279">
    <property type="term" value="C:cell outer membrane"/>
    <property type="evidence" value="ECO:0007669"/>
    <property type="project" value="UniProtKB-SubCell"/>
</dbReference>
<reference evidence="15 16" key="1">
    <citation type="submission" date="2018-09" db="EMBL/GenBank/DDBJ databases">
        <title>The draft genome of Acinetobacter spp. strains.</title>
        <authorList>
            <person name="Qin J."/>
            <person name="Feng Y."/>
            <person name="Zong Z."/>
        </authorList>
    </citation>
    <scope>NUCLEOTIDE SEQUENCE [LARGE SCALE GENOMIC DNA]</scope>
    <source>
        <strain evidence="15 16">WCHAc060002</strain>
    </source>
</reference>
<evidence type="ECO:0000256" key="4">
    <source>
        <dbReference type="ARBA" id="ARBA00022692"/>
    </source>
</evidence>
<dbReference type="Proteomes" id="UP000281084">
    <property type="component" value="Unassembled WGS sequence"/>
</dbReference>
<protein>
    <submittedName>
        <fullName evidence="15">TonB-dependent receptor</fullName>
    </submittedName>
</protein>
<dbReference type="CDD" id="cd01347">
    <property type="entry name" value="ligand_gated_channel"/>
    <property type="match status" value="1"/>
</dbReference>
<evidence type="ECO:0000256" key="5">
    <source>
        <dbReference type="ARBA" id="ARBA00022729"/>
    </source>
</evidence>
<feature type="domain" description="TonB-dependent receptor plug" evidence="14">
    <location>
        <begin position="46"/>
        <end position="151"/>
    </location>
</feature>
<evidence type="ECO:0000256" key="6">
    <source>
        <dbReference type="ARBA" id="ARBA00023065"/>
    </source>
</evidence>
<dbReference type="InterPro" id="IPR000531">
    <property type="entry name" value="Beta-barrel_TonB"/>
</dbReference>
<evidence type="ECO:0000256" key="7">
    <source>
        <dbReference type="ARBA" id="ARBA00023077"/>
    </source>
</evidence>
<keyword evidence="2 10" id="KW-0813">Transport</keyword>
<dbReference type="PROSITE" id="PS52016">
    <property type="entry name" value="TONB_DEPENDENT_REC_3"/>
    <property type="match status" value="1"/>
</dbReference>
<accession>A0A3A8GCG7</accession>
<evidence type="ECO:0000313" key="15">
    <source>
        <dbReference type="EMBL" id="RKG53030.1"/>
    </source>
</evidence>